<evidence type="ECO:0000313" key="5">
    <source>
        <dbReference type="Proteomes" id="UP000318995"/>
    </source>
</evidence>
<dbReference type="GO" id="GO:0016747">
    <property type="term" value="F:acyltransferase activity, transferring groups other than amino-acyl groups"/>
    <property type="evidence" value="ECO:0007669"/>
    <property type="project" value="InterPro"/>
</dbReference>
<dbReference type="CDD" id="cd04301">
    <property type="entry name" value="NAT_SF"/>
    <property type="match status" value="1"/>
</dbReference>
<protein>
    <submittedName>
        <fullName evidence="4">Putative acetyltransferase</fullName>
    </submittedName>
</protein>
<accession>A0A5C5VTB7</accession>
<sequence length="204" mass="21953">MFVSGRFSPAIAVLAVSADNDLPYDLPHELRARQRFVPCVCPRLIMLTIRVADLANTDDATSVVELTDAYSRDPLGDGKPLDPAVRERLIPALRAHPTTVVLLAFNDGQPIGIATCFVGFSTFAATPLLNVHDLAVLPGHRGLGVGRALLHAVDEEARSRGCCKVTLEVMPHNTPALTLYESHGFRPAMLHDGGDGGRIYAKPL</sequence>
<evidence type="ECO:0000259" key="3">
    <source>
        <dbReference type="PROSITE" id="PS51186"/>
    </source>
</evidence>
<dbReference type="Gene3D" id="3.40.630.30">
    <property type="match status" value="1"/>
</dbReference>
<name>A0A5C5VTB7_9BACT</name>
<reference evidence="4 5" key="1">
    <citation type="submission" date="2019-02" db="EMBL/GenBank/DDBJ databases">
        <title>Deep-cultivation of Planctomycetes and their phenomic and genomic characterization uncovers novel biology.</title>
        <authorList>
            <person name="Wiegand S."/>
            <person name="Jogler M."/>
            <person name="Boedeker C."/>
            <person name="Pinto D."/>
            <person name="Vollmers J."/>
            <person name="Rivas-Marin E."/>
            <person name="Kohn T."/>
            <person name="Peeters S.H."/>
            <person name="Heuer A."/>
            <person name="Rast P."/>
            <person name="Oberbeckmann S."/>
            <person name="Bunk B."/>
            <person name="Jeske O."/>
            <person name="Meyerdierks A."/>
            <person name="Storesund J.E."/>
            <person name="Kallscheuer N."/>
            <person name="Luecker S."/>
            <person name="Lage O.M."/>
            <person name="Pohl T."/>
            <person name="Merkel B.J."/>
            <person name="Hornburger P."/>
            <person name="Mueller R.-W."/>
            <person name="Bruemmer F."/>
            <person name="Labrenz M."/>
            <person name="Spormann A.M."/>
            <person name="Op Den Camp H."/>
            <person name="Overmann J."/>
            <person name="Amann R."/>
            <person name="Jetten M.S.M."/>
            <person name="Mascher T."/>
            <person name="Medema M.H."/>
            <person name="Devos D.P."/>
            <person name="Kaster A.-K."/>
            <person name="Ovreas L."/>
            <person name="Rohde M."/>
            <person name="Galperin M.Y."/>
            <person name="Jogler C."/>
        </authorList>
    </citation>
    <scope>NUCLEOTIDE SEQUENCE [LARGE SCALE GENOMIC DNA]</scope>
    <source>
        <strain evidence="4 5">Pla111</strain>
    </source>
</reference>
<dbReference type="SUPFAM" id="SSF55729">
    <property type="entry name" value="Acyl-CoA N-acyltransferases (Nat)"/>
    <property type="match status" value="1"/>
</dbReference>
<feature type="domain" description="N-acetyltransferase" evidence="3">
    <location>
        <begin position="47"/>
        <end position="204"/>
    </location>
</feature>
<keyword evidence="5" id="KW-1185">Reference proteome</keyword>
<dbReference type="InterPro" id="IPR016181">
    <property type="entry name" value="Acyl_CoA_acyltransferase"/>
</dbReference>
<dbReference type="InterPro" id="IPR000182">
    <property type="entry name" value="GNAT_dom"/>
</dbReference>
<dbReference type="PANTHER" id="PTHR43877:SF2">
    <property type="entry name" value="AMINOALKYLPHOSPHONATE N-ACETYLTRANSFERASE-RELATED"/>
    <property type="match status" value="1"/>
</dbReference>
<comment type="caution">
    <text evidence="4">The sequence shown here is derived from an EMBL/GenBank/DDBJ whole genome shotgun (WGS) entry which is preliminary data.</text>
</comment>
<evidence type="ECO:0000313" key="4">
    <source>
        <dbReference type="EMBL" id="TWT41560.1"/>
    </source>
</evidence>
<gene>
    <name evidence="4" type="ORF">Pla111_29370</name>
</gene>
<evidence type="ECO:0000256" key="1">
    <source>
        <dbReference type="ARBA" id="ARBA00022679"/>
    </source>
</evidence>
<proteinExistence type="predicted"/>
<dbReference type="PROSITE" id="PS51186">
    <property type="entry name" value="GNAT"/>
    <property type="match status" value="1"/>
</dbReference>
<organism evidence="4 5">
    <name type="scientific">Botrimarina hoheduenensis</name>
    <dbReference type="NCBI Taxonomy" id="2528000"/>
    <lineage>
        <taxon>Bacteria</taxon>
        <taxon>Pseudomonadati</taxon>
        <taxon>Planctomycetota</taxon>
        <taxon>Planctomycetia</taxon>
        <taxon>Pirellulales</taxon>
        <taxon>Lacipirellulaceae</taxon>
        <taxon>Botrimarina</taxon>
    </lineage>
</organism>
<dbReference type="Pfam" id="PF00583">
    <property type="entry name" value="Acetyltransf_1"/>
    <property type="match status" value="1"/>
</dbReference>
<dbReference type="Proteomes" id="UP000318995">
    <property type="component" value="Unassembled WGS sequence"/>
</dbReference>
<dbReference type="AlphaFoldDB" id="A0A5C5VTB7"/>
<evidence type="ECO:0000256" key="2">
    <source>
        <dbReference type="ARBA" id="ARBA00023315"/>
    </source>
</evidence>
<keyword evidence="1 4" id="KW-0808">Transferase</keyword>
<dbReference type="PANTHER" id="PTHR43877">
    <property type="entry name" value="AMINOALKYLPHOSPHONATE N-ACETYLTRANSFERASE-RELATED-RELATED"/>
    <property type="match status" value="1"/>
</dbReference>
<keyword evidence="2" id="KW-0012">Acyltransferase</keyword>
<dbReference type="EMBL" id="SJPH01000008">
    <property type="protein sequence ID" value="TWT41560.1"/>
    <property type="molecule type" value="Genomic_DNA"/>
</dbReference>
<dbReference type="RefSeq" id="WP_197525048.1">
    <property type="nucleotide sequence ID" value="NZ_SJPH01000008.1"/>
</dbReference>
<dbReference type="InterPro" id="IPR050832">
    <property type="entry name" value="Bact_Acetyltransf"/>
</dbReference>